<proteinExistence type="predicted"/>
<evidence type="ECO:0000313" key="2">
    <source>
        <dbReference type="EMBL" id="HIU27071.1"/>
    </source>
</evidence>
<name>A0A9D1I2Q1_9FIRM</name>
<keyword evidence="1" id="KW-0732">Signal</keyword>
<comment type="caution">
    <text evidence="2">The sequence shown here is derived from an EMBL/GenBank/DDBJ whole genome shotgun (WGS) entry which is preliminary data.</text>
</comment>
<feature type="signal peptide" evidence="1">
    <location>
        <begin position="1"/>
        <end position="23"/>
    </location>
</feature>
<accession>A0A9D1I2Q1</accession>
<organism evidence="2 3">
    <name type="scientific">Candidatus Fimisoma avicola</name>
    <dbReference type="NCBI Taxonomy" id="2840826"/>
    <lineage>
        <taxon>Bacteria</taxon>
        <taxon>Bacillati</taxon>
        <taxon>Bacillota</taxon>
        <taxon>Clostridia</taxon>
        <taxon>Eubacteriales</taxon>
        <taxon>Candidatus Fimisoma</taxon>
    </lineage>
</organism>
<feature type="chain" id="PRO_5038780205" description="DUF4440 domain-containing protein" evidence="1">
    <location>
        <begin position="24"/>
        <end position="145"/>
    </location>
</feature>
<evidence type="ECO:0008006" key="4">
    <source>
        <dbReference type="Google" id="ProtNLM"/>
    </source>
</evidence>
<reference evidence="2" key="2">
    <citation type="journal article" date="2021" name="PeerJ">
        <title>Extensive microbial diversity within the chicken gut microbiome revealed by metagenomics and culture.</title>
        <authorList>
            <person name="Gilroy R."/>
            <person name="Ravi A."/>
            <person name="Getino M."/>
            <person name="Pursley I."/>
            <person name="Horton D.L."/>
            <person name="Alikhan N.F."/>
            <person name="Baker D."/>
            <person name="Gharbi K."/>
            <person name="Hall N."/>
            <person name="Watson M."/>
            <person name="Adriaenssens E.M."/>
            <person name="Foster-Nyarko E."/>
            <person name="Jarju S."/>
            <person name="Secka A."/>
            <person name="Antonio M."/>
            <person name="Oren A."/>
            <person name="Chaudhuri R.R."/>
            <person name="La Ragione R."/>
            <person name="Hildebrand F."/>
            <person name="Pallen M.J."/>
        </authorList>
    </citation>
    <scope>NUCLEOTIDE SEQUENCE</scope>
    <source>
        <strain evidence="2">11300</strain>
    </source>
</reference>
<protein>
    <recommendedName>
        <fullName evidence="4">DUF4440 domain-containing protein</fullName>
    </recommendedName>
</protein>
<dbReference type="EMBL" id="DVMO01000026">
    <property type="protein sequence ID" value="HIU27071.1"/>
    <property type="molecule type" value="Genomic_DNA"/>
</dbReference>
<reference evidence="2" key="1">
    <citation type="submission" date="2020-10" db="EMBL/GenBank/DDBJ databases">
        <authorList>
            <person name="Gilroy R."/>
        </authorList>
    </citation>
    <scope>NUCLEOTIDE SEQUENCE</scope>
    <source>
        <strain evidence="2">11300</strain>
    </source>
</reference>
<evidence type="ECO:0000256" key="1">
    <source>
        <dbReference type="SAM" id="SignalP"/>
    </source>
</evidence>
<dbReference type="Proteomes" id="UP000824091">
    <property type="component" value="Unassembled WGS sequence"/>
</dbReference>
<dbReference type="AlphaFoldDB" id="A0A9D1I2Q1"/>
<evidence type="ECO:0000313" key="3">
    <source>
        <dbReference type="Proteomes" id="UP000824091"/>
    </source>
</evidence>
<sequence>MKKRIWVIILTVCGTVGLATALAAGDSQEAIIRDLISQRTDTMAGFYAGEIGRDEAIETISYMETDLLMQTDIENIDRYFRTDIEQVKKYQFEHIRITDSHEDMICADVTIRWEAEGLDGREEFSHTYQVICVKEDNRYKLAQFY</sequence>
<gene>
    <name evidence="2" type="ORF">IAD16_01660</name>
</gene>